<dbReference type="Proteomes" id="UP000677305">
    <property type="component" value="Chromosome"/>
</dbReference>
<dbReference type="InterPro" id="IPR025887">
    <property type="entry name" value="Glyco_hydro_31_N_dom"/>
</dbReference>
<dbReference type="SUPFAM" id="SSF51445">
    <property type="entry name" value="(Trans)glycosidases"/>
    <property type="match status" value="1"/>
</dbReference>
<reference evidence="6 7" key="1">
    <citation type="submission" date="2020-07" db="EMBL/GenBank/DDBJ databases">
        <title>Vallitalea guaymasensis genome.</title>
        <authorList>
            <person name="Postec A."/>
        </authorList>
    </citation>
    <scope>NUCLEOTIDE SEQUENCE [LARGE SCALE GENOMIC DNA]</scope>
    <source>
        <strain evidence="6 7">Ra1766G1</strain>
    </source>
</reference>
<evidence type="ECO:0000259" key="3">
    <source>
        <dbReference type="Pfam" id="PF01055"/>
    </source>
</evidence>
<keyword evidence="7" id="KW-1185">Reference proteome</keyword>
<evidence type="ECO:0000259" key="5">
    <source>
        <dbReference type="Pfam" id="PF21365"/>
    </source>
</evidence>
<dbReference type="InterPro" id="IPR000322">
    <property type="entry name" value="Glyco_hydro_31_TIM"/>
</dbReference>
<dbReference type="GO" id="GO:0005975">
    <property type="term" value="P:carbohydrate metabolic process"/>
    <property type="evidence" value="ECO:0007669"/>
    <property type="project" value="InterPro"/>
</dbReference>
<evidence type="ECO:0000256" key="2">
    <source>
        <dbReference type="RuleBase" id="RU361185"/>
    </source>
</evidence>
<feature type="domain" description="Glycosyl hydrolase family 31 C-terminal" evidence="5">
    <location>
        <begin position="615"/>
        <end position="701"/>
    </location>
</feature>
<dbReference type="GO" id="GO:0030246">
    <property type="term" value="F:carbohydrate binding"/>
    <property type="evidence" value="ECO:0007669"/>
    <property type="project" value="InterPro"/>
</dbReference>
<dbReference type="InterPro" id="IPR013780">
    <property type="entry name" value="Glyco_hydro_b"/>
</dbReference>
<dbReference type="GO" id="GO:0004553">
    <property type="term" value="F:hydrolase activity, hydrolyzing O-glycosyl compounds"/>
    <property type="evidence" value="ECO:0007669"/>
    <property type="project" value="InterPro"/>
</dbReference>
<keyword evidence="2" id="KW-0378">Hydrolase</keyword>
<evidence type="ECO:0000256" key="1">
    <source>
        <dbReference type="ARBA" id="ARBA00007806"/>
    </source>
</evidence>
<dbReference type="Gene3D" id="3.20.20.80">
    <property type="entry name" value="Glycosidases"/>
    <property type="match status" value="1"/>
</dbReference>
<dbReference type="Gene3D" id="2.60.40.1180">
    <property type="entry name" value="Golgi alpha-mannosidase II"/>
    <property type="match status" value="1"/>
</dbReference>
<proteinExistence type="inferred from homology"/>
<dbReference type="CDD" id="cd06593">
    <property type="entry name" value="GH31_xylosidase_YicI"/>
    <property type="match status" value="1"/>
</dbReference>
<organism evidence="6 7">
    <name type="scientific">Vallitalea guaymasensis</name>
    <dbReference type="NCBI Taxonomy" id="1185412"/>
    <lineage>
        <taxon>Bacteria</taxon>
        <taxon>Bacillati</taxon>
        <taxon>Bacillota</taxon>
        <taxon>Clostridia</taxon>
        <taxon>Lachnospirales</taxon>
        <taxon>Vallitaleaceae</taxon>
        <taxon>Vallitalea</taxon>
    </lineage>
</organism>
<keyword evidence="2" id="KW-0326">Glycosidase</keyword>
<dbReference type="AlphaFoldDB" id="A0A8J8M9W1"/>
<evidence type="ECO:0000259" key="4">
    <source>
        <dbReference type="Pfam" id="PF13802"/>
    </source>
</evidence>
<dbReference type="SUPFAM" id="SSF74650">
    <property type="entry name" value="Galactose mutarotase-like"/>
    <property type="match status" value="1"/>
</dbReference>
<comment type="similarity">
    <text evidence="1 2">Belongs to the glycosyl hydrolase 31 family.</text>
</comment>
<feature type="domain" description="Glycoside hydrolase family 31 N-terminal" evidence="4">
    <location>
        <begin position="83"/>
        <end position="262"/>
    </location>
</feature>
<dbReference type="KEGG" id="vgu:HYG85_08835"/>
<evidence type="ECO:0000313" key="7">
    <source>
        <dbReference type="Proteomes" id="UP000677305"/>
    </source>
</evidence>
<dbReference type="PANTHER" id="PTHR43863">
    <property type="entry name" value="HYDROLASE, PUTATIVE (AFU_ORTHOLOGUE AFUA_1G03140)-RELATED"/>
    <property type="match status" value="1"/>
</dbReference>
<dbReference type="Pfam" id="PF21365">
    <property type="entry name" value="Glyco_hydro_31_3rd"/>
    <property type="match status" value="1"/>
</dbReference>
<feature type="domain" description="Glycoside hydrolase family 31 TIM barrel" evidence="3">
    <location>
        <begin position="304"/>
        <end position="606"/>
    </location>
</feature>
<name>A0A8J8M9W1_9FIRM</name>
<dbReference type="CDD" id="cd14752">
    <property type="entry name" value="GH31_N"/>
    <property type="match status" value="1"/>
</dbReference>
<dbReference type="InterPro" id="IPR048395">
    <property type="entry name" value="Glyco_hydro_31_C"/>
</dbReference>
<dbReference type="InterPro" id="IPR017853">
    <property type="entry name" value="GH"/>
</dbReference>
<dbReference type="InterPro" id="IPR011013">
    <property type="entry name" value="Gal_mutarotase_sf_dom"/>
</dbReference>
<dbReference type="SUPFAM" id="SSF51011">
    <property type="entry name" value="Glycosyl hydrolase domain"/>
    <property type="match status" value="1"/>
</dbReference>
<dbReference type="Pfam" id="PF13802">
    <property type="entry name" value="Gal_mutarotas_2"/>
    <property type="match status" value="1"/>
</dbReference>
<dbReference type="InterPro" id="IPR051816">
    <property type="entry name" value="Glycosyl_Hydrolase_31"/>
</dbReference>
<sequence>MIHTKSDLLNKTIDIREMFSGDNDLIFNAVQVSDFDKNSQTGKIRWDRYSNKPRMAFNNIALSYEKTPIWEFPPEYEENPCYPFSISFVSDRTIRLKFNLGNRIVKEEQSMMLLKEPAKYNWDVEEGNDKITYSSKYGKVVLEYNPFRIFIYDDKDNIITQTRTFGDSYCLKNNEPIPFSIVRRSSDFKKMMAASFGLAHDEKIYGCGESFTRLNKRGQYIPLCTIDANGAQTKDMYKPIPFYISSRGYGMFVNTSTPMSFDFGSLYDDTLTTYVSDNTVDMFIFIGNPKEVVSEYTALTGRSEVPPLWSFGLWMSRITYKAEDEVRQVAHRLRENKIPCDVIHIDTGWFEKDWRCDYEFSKNRFDDPRKMIEDLKESGFHISLWQLPYFTPYNKLYAEAIEKGYVVLSEDNELPTEDAIIDFSNEDAVKWYQNLLRKLLEMGVGAIKADFGEAAPIFGRYASGKSGHYEHNLYPLRYNKAVSEVTKEVNNEFIIWARSAWSGSQRYPLHWGGDAENTDSAMAASLRAGLSLGLCGFTFWSHDIGGFVRKSPEELYTRWMPFGMLTSHSRCHGEPPKEPWEYSNEFVKVFRESVELKYQLMPYIYTEAVKSAMNGYPMMRTLFFEFPEDKTAWLIEDEYFFGENLLVAPIFEPDCDKREVYLPVGDWVQYGTNNRFKGGRWISAKNESLPILIFVKDGSIIPKVAVSQCTKDIDWANIQLDMYTTVDAEDNQKQDINIYSDKDCVKVIVEGDIVDYVSDNNKEYNFNIIKY</sequence>
<protein>
    <submittedName>
        <fullName evidence="6">Alpha-xylosidase</fullName>
    </submittedName>
</protein>
<dbReference type="EMBL" id="CP058561">
    <property type="protein sequence ID" value="QUH29022.1"/>
    <property type="molecule type" value="Genomic_DNA"/>
</dbReference>
<dbReference type="Pfam" id="PF01055">
    <property type="entry name" value="Glyco_hydro_31_2nd"/>
    <property type="match status" value="1"/>
</dbReference>
<dbReference type="RefSeq" id="WP_212693164.1">
    <property type="nucleotide sequence ID" value="NZ_CP058561.1"/>
</dbReference>
<accession>A0A8J8M9W1</accession>
<dbReference type="Gene3D" id="2.60.40.1760">
    <property type="entry name" value="glycosyl hydrolase (family 31)"/>
    <property type="match status" value="1"/>
</dbReference>
<evidence type="ECO:0000313" key="6">
    <source>
        <dbReference type="EMBL" id="QUH29022.1"/>
    </source>
</evidence>
<dbReference type="PANTHER" id="PTHR43863:SF2">
    <property type="entry name" value="MALTASE-GLUCOAMYLASE"/>
    <property type="match status" value="1"/>
</dbReference>
<gene>
    <name evidence="6" type="ORF">HYG85_08835</name>
</gene>